<proteinExistence type="inferred from homology"/>
<dbReference type="EMBL" id="PPTU01000013">
    <property type="protein sequence ID" value="RDB69565.1"/>
    <property type="molecule type" value="Genomic_DNA"/>
</dbReference>
<dbReference type="PRINTS" id="PR00932">
    <property type="entry name" value="AMINO1PTASE"/>
</dbReference>
<protein>
    <recommendedName>
        <fullName evidence="10">M18 family aminopeptidase</fullName>
        <ecNumber evidence="10">3.4.11.-</ecNumber>
    </recommendedName>
</protein>
<reference evidence="12 13" key="1">
    <citation type="journal article" date="2018" name="Elife">
        <title>Discovery and characterization of a prevalent human gut bacterial enzyme sufficient for the inactivation of a family of plant toxins.</title>
        <authorList>
            <person name="Koppel N."/>
            <person name="Bisanz J.E."/>
            <person name="Pandelia M.E."/>
            <person name="Turnbaugh P.J."/>
            <person name="Balskus E.P."/>
        </authorList>
    </citation>
    <scope>NUCLEOTIDE SEQUENCE [LARGE SCALE GENOMIC DNA]</scope>
    <source>
        <strain evidence="12 13">W1 BHI 6</strain>
    </source>
</reference>
<evidence type="ECO:0000313" key="13">
    <source>
        <dbReference type="Proteomes" id="UP000253970"/>
    </source>
</evidence>
<dbReference type="RefSeq" id="WP_114534090.1">
    <property type="nucleotide sequence ID" value="NZ_JADNER010000007.1"/>
</dbReference>
<comment type="cofactor">
    <cofactor evidence="1 10">
        <name>Zn(2+)</name>
        <dbReference type="ChEBI" id="CHEBI:29105"/>
    </cofactor>
</comment>
<evidence type="ECO:0000256" key="8">
    <source>
        <dbReference type="ARBA" id="ARBA00023049"/>
    </source>
</evidence>
<dbReference type="GO" id="GO:0008237">
    <property type="term" value="F:metallopeptidase activity"/>
    <property type="evidence" value="ECO:0007669"/>
    <property type="project" value="UniProtKB-KW"/>
</dbReference>
<feature type="region of interest" description="Disordered" evidence="11">
    <location>
        <begin position="243"/>
        <end position="266"/>
    </location>
</feature>
<dbReference type="Gene3D" id="2.30.250.10">
    <property type="entry name" value="Aminopeptidase i, Domain 2"/>
    <property type="match status" value="1"/>
</dbReference>
<dbReference type="AlphaFoldDB" id="A0A369MG70"/>
<keyword evidence="4 9" id="KW-0645">Protease</keyword>
<evidence type="ECO:0000256" key="5">
    <source>
        <dbReference type="ARBA" id="ARBA00022723"/>
    </source>
</evidence>
<evidence type="ECO:0000256" key="7">
    <source>
        <dbReference type="ARBA" id="ARBA00022833"/>
    </source>
</evidence>
<dbReference type="InterPro" id="IPR001948">
    <property type="entry name" value="Peptidase_M18"/>
</dbReference>
<dbReference type="SUPFAM" id="SSF53187">
    <property type="entry name" value="Zn-dependent exopeptidases"/>
    <property type="match status" value="1"/>
</dbReference>
<dbReference type="InterPro" id="IPR023358">
    <property type="entry name" value="Peptidase_M18_dom2"/>
</dbReference>
<name>A0A369MG70_EGGLN</name>
<evidence type="ECO:0000256" key="1">
    <source>
        <dbReference type="ARBA" id="ARBA00001947"/>
    </source>
</evidence>
<comment type="caution">
    <text evidence="12">The sequence shown here is derived from an EMBL/GenBank/DDBJ whole genome shotgun (WGS) entry which is preliminary data.</text>
</comment>
<dbReference type="Pfam" id="PF02127">
    <property type="entry name" value="Peptidase_M18"/>
    <property type="match status" value="2"/>
</dbReference>
<dbReference type="GO" id="GO:0005737">
    <property type="term" value="C:cytoplasm"/>
    <property type="evidence" value="ECO:0007669"/>
    <property type="project" value="UniProtKB-ARBA"/>
</dbReference>
<evidence type="ECO:0000256" key="6">
    <source>
        <dbReference type="ARBA" id="ARBA00022801"/>
    </source>
</evidence>
<keyword evidence="3 9" id="KW-0031">Aminopeptidase</keyword>
<dbReference type="Proteomes" id="UP000253970">
    <property type="component" value="Unassembled WGS sequence"/>
</dbReference>
<evidence type="ECO:0000313" key="12">
    <source>
        <dbReference type="EMBL" id="RDB69565.1"/>
    </source>
</evidence>
<dbReference type="Gene3D" id="3.40.630.10">
    <property type="entry name" value="Zn peptidases"/>
    <property type="match status" value="1"/>
</dbReference>
<dbReference type="GO" id="GO:0004177">
    <property type="term" value="F:aminopeptidase activity"/>
    <property type="evidence" value="ECO:0007669"/>
    <property type="project" value="UniProtKB-KW"/>
</dbReference>
<dbReference type="EC" id="3.4.11.-" evidence="10"/>
<evidence type="ECO:0000256" key="3">
    <source>
        <dbReference type="ARBA" id="ARBA00022438"/>
    </source>
</evidence>
<gene>
    <name evidence="12" type="ORF">C1875_09510</name>
</gene>
<dbReference type="SUPFAM" id="SSF101821">
    <property type="entry name" value="Aminopeptidase/glucanase lid domain"/>
    <property type="match status" value="1"/>
</dbReference>
<keyword evidence="7 9" id="KW-0862">Zinc</keyword>
<dbReference type="GO" id="GO:0008270">
    <property type="term" value="F:zinc ion binding"/>
    <property type="evidence" value="ECO:0007669"/>
    <property type="project" value="InterPro"/>
</dbReference>
<dbReference type="GO" id="GO:0006508">
    <property type="term" value="P:proteolysis"/>
    <property type="evidence" value="ECO:0007669"/>
    <property type="project" value="UniProtKB-KW"/>
</dbReference>
<evidence type="ECO:0000256" key="2">
    <source>
        <dbReference type="ARBA" id="ARBA00008290"/>
    </source>
</evidence>
<sequence length="520" mass="55303">MERDVAWKKYDEADLEALEHLAAEYIDFISDNKTERECAASAVALAEEHGYASLDDAVREGRALKAGDKVWAQAHGKALILAHLGQRPLEQGLNILGAHIDSPRLDLKQNPLYESNGFTLFDTHYYGGIKNYQWVTLPLALHGVIAKKDGTVVDVKVGDDPDDPVFCVTDLLIHLAGKQMAKKANEVVEGEDLDILMGNRPLTCGGGSLDGTQLLGSPGSHGQSAGLSGSCGTRLVGTAEVPGESAANVATSEDVQAPADGEKEEEKEPVKAFALKLLAEKYGIEEEDFLSAEIEVVPAGRARDLGFDRSMVIGYGQDDRVCAYTSLVAQLALAETPEKTAVCVLVDKEEIGSVGATGMASQFFENTMAEIMELAGEGGPLPLRRALAASSMLSSDVSAGFDPAYASAFEAKNSAFLGRGLVFNKYTGSRGKSGSNDANAEYVARIRRVMDDAGVSFQTAELGKVDVGGGGTIAYIPAKYGMDVIDSGVAVLSMHSPWEVTSKADIYEAFKGYEAFLKNA</sequence>
<organism evidence="12 13">
    <name type="scientific">Eggerthella lenta</name>
    <name type="common">Eubacterium lentum</name>
    <dbReference type="NCBI Taxonomy" id="84112"/>
    <lineage>
        <taxon>Bacteria</taxon>
        <taxon>Bacillati</taxon>
        <taxon>Actinomycetota</taxon>
        <taxon>Coriobacteriia</taxon>
        <taxon>Eggerthellales</taxon>
        <taxon>Eggerthellaceae</taxon>
        <taxon>Eggerthella</taxon>
    </lineage>
</organism>
<keyword evidence="5 9" id="KW-0479">Metal-binding</keyword>
<evidence type="ECO:0000256" key="10">
    <source>
        <dbReference type="RuleBase" id="RU004387"/>
    </source>
</evidence>
<evidence type="ECO:0000256" key="9">
    <source>
        <dbReference type="RuleBase" id="RU004386"/>
    </source>
</evidence>
<dbReference type="PANTHER" id="PTHR28570:SF2">
    <property type="entry name" value="M18 FAMILY AMINOPEPTIDASE 1-RELATED"/>
    <property type="match status" value="1"/>
</dbReference>
<accession>A0A369MG70</accession>
<evidence type="ECO:0000256" key="4">
    <source>
        <dbReference type="ARBA" id="ARBA00022670"/>
    </source>
</evidence>
<keyword evidence="6 9" id="KW-0378">Hydrolase</keyword>
<keyword evidence="8 9" id="KW-0482">Metalloprotease</keyword>
<evidence type="ECO:0000256" key="11">
    <source>
        <dbReference type="SAM" id="MobiDB-lite"/>
    </source>
</evidence>
<dbReference type="PANTHER" id="PTHR28570">
    <property type="entry name" value="ASPARTYL AMINOPEPTIDASE"/>
    <property type="match status" value="1"/>
</dbReference>
<comment type="similarity">
    <text evidence="2 9">Belongs to the peptidase M18 family.</text>
</comment>